<gene>
    <name evidence="9" type="ORF">LSTR_LSTR002630</name>
</gene>
<dbReference type="AlphaFoldDB" id="A0A482XM31"/>
<evidence type="ECO:0000256" key="7">
    <source>
        <dbReference type="SAM" id="Phobius"/>
    </source>
</evidence>
<dbReference type="STRING" id="195883.A0A482XM31"/>
<dbReference type="InterPro" id="IPR001611">
    <property type="entry name" value="Leu-rich_rpt"/>
</dbReference>
<keyword evidence="5" id="KW-0677">Repeat</keyword>
<organism evidence="9 10">
    <name type="scientific">Laodelphax striatellus</name>
    <name type="common">Small brown planthopper</name>
    <name type="synonym">Delphax striatella</name>
    <dbReference type="NCBI Taxonomy" id="195883"/>
    <lineage>
        <taxon>Eukaryota</taxon>
        <taxon>Metazoa</taxon>
        <taxon>Ecdysozoa</taxon>
        <taxon>Arthropoda</taxon>
        <taxon>Hexapoda</taxon>
        <taxon>Insecta</taxon>
        <taxon>Pterygota</taxon>
        <taxon>Neoptera</taxon>
        <taxon>Paraneoptera</taxon>
        <taxon>Hemiptera</taxon>
        <taxon>Auchenorrhyncha</taxon>
        <taxon>Fulgoroidea</taxon>
        <taxon>Delphacidae</taxon>
        <taxon>Criomorphinae</taxon>
        <taxon>Laodelphax</taxon>
    </lineage>
</organism>
<comment type="subcellular location">
    <subcellularLocation>
        <location evidence="1">Cell membrane</location>
    </subcellularLocation>
</comment>
<evidence type="ECO:0000256" key="3">
    <source>
        <dbReference type="ARBA" id="ARBA00022614"/>
    </source>
</evidence>
<keyword evidence="6 7" id="KW-0472">Membrane</keyword>
<dbReference type="Pfam" id="PF00560">
    <property type="entry name" value="LRR_1"/>
    <property type="match status" value="1"/>
</dbReference>
<sequence length="1280" mass="144432">MGLEGKLRLSCSAAVAVLLCWLAVCDGRQMTDMSHHHNSLNIQHPPCFFNPLCTCSKAVPDLGIVTCRDTPFHRVPAPVNSSKVFMLNLDNNGMDYIEPHFLEGTGLYGLRIRNNPIVEVPDEAFQGLERSLWQLELSHLHLAQVPSRSLRHLQRLRYLNLTGNEIVEVSAEDWRGLEETLQTLSLADNNIANLPDSAFSSLTSLESLDLSGNAIAELSPDTFTPPPQRLARLYMSDNQLRHVPYRQVGNLRLLRTLDLSHNRITQLHSATMSEPSSPGSQLSLDTLRLNHNNIQYLPPGAFQHFDVLNRTFLDGNPLALIQTDAFRDARIRELSLVDCGLQELSPSAFSGLEPTLQFLDLSGNNLTVLPPHLLTEFDFLRTLYVRDNVLYSLPAPSDNRADSGFQYSLYRLDLSGRSNSPTSLQSLRRMRNLRWLSISKMPGQALTPDDFIEYSVDLEELHIRDGGLKTIKPHAFRHVRGLRKLDFSDSSISGIDVDAFQEVGHSLTSLRMSHALSNSLKVVPSDALKPLSSLQSLDLSHNYLQTMPETSFHFLRRLRTLKLQDNRIDAVIKGTFQGDIHSSLEDLYLSFNKLSTVNTHTFVDLASLRQLRLDDNVISRIERRAFVNLDNLRVLTLRGNKINYVSNEGFQNLPEIEELDLAYNHLNTFDFASLDQVGTLATFKLNISFNHLFMLEMNNSLTGREMVMHSNVKVLDMSHNNITRVGRGYFRPVEASLTHLHMAYNSLFNVTRDSYGNLPHLQWLDLSSNELYEVDFDSFRNSKKLQVLYMNNNHLSDVPSELFRDLSNLRVVDFSGNRLRSLPDSLFNEQGLEKFSASRNQLSRLPVATFGLSAAATLCELDLSHNAISTLHSTESFSRFRSLTSLDLSYNRLVKLEDATFSSMPRLASLELSHNIDVVLEPRGRSFKGLEHSLIHLGLSNTSLSSVPELHLSRLVSLQLSANTISQLPPEMASNMSSLRYLDLGWNSLSQVPLVTHSLPRLRSLSIAHNRITALTNTSLLGGAERLSQLDIRHLPLGYFEMGALSKLRVLNSLDISSYSNIRDFNLPTVLQNSYGLRNLHMEIEGKTSLSDEMYGEFPPKVRNITITGKELRTLGNNILQGVRYPELRFTLRNTSVEKVPRQIFTQMHYVRNISLDLRNNSLRAVGNPSTGNFLNTPQKTFLNELWLAGNNWKCDCDLGWVEVWGRKKRQLMCTTETGDWACGATADDLRETRCHNRNLEPLIEVLKSDIECGWGAAAVNQGTMVLITFTLIVSFFVAF</sequence>
<dbReference type="InterPro" id="IPR032675">
    <property type="entry name" value="LRR_dom_sf"/>
</dbReference>
<comment type="caution">
    <text evidence="9">The sequence shown here is derived from an EMBL/GenBank/DDBJ whole genome shotgun (WGS) entry which is preliminary data.</text>
</comment>
<dbReference type="SMART" id="SM00364">
    <property type="entry name" value="LRR_BAC"/>
    <property type="match status" value="13"/>
</dbReference>
<feature type="signal peptide" evidence="8">
    <location>
        <begin position="1"/>
        <end position="27"/>
    </location>
</feature>
<keyword evidence="7" id="KW-1133">Transmembrane helix</keyword>
<dbReference type="SUPFAM" id="SSF52058">
    <property type="entry name" value="L domain-like"/>
    <property type="match status" value="3"/>
</dbReference>
<dbReference type="SMR" id="A0A482XM31"/>
<dbReference type="GO" id="GO:0048468">
    <property type="term" value="P:cell development"/>
    <property type="evidence" value="ECO:0007669"/>
    <property type="project" value="UniProtKB-ARBA"/>
</dbReference>
<reference evidence="9 10" key="1">
    <citation type="journal article" date="2017" name="Gigascience">
        <title>Genome sequence of the small brown planthopper, Laodelphax striatellus.</title>
        <authorList>
            <person name="Zhu J."/>
            <person name="Jiang F."/>
            <person name="Wang X."/>
            <person name="Yang P."/>
            <person name="Bao Y."/>
            <person name="Zhao W."/>
            <person name="Wang W."/>
            <person name="Lu H."/>
            <person name="Wang Q."/>
            <person name="Cui N."/>
            <person name="Li J."/>
            <person name="Chen X."/>
            <person name="Luo L."/>
            <person name="Yu J."/>
            <person name="Kang L."/>
            <person name="Cui F."/>
        </authorList>
    </citation>
    <scope>NUCLEOTIDE SEQUENCE [LARGE SCALE GENOMIC DNA]</scope>
    <source>
        <strain evidence="9">Lst14</strain>
    </source>
</reference>
<dbReference type="EMBL" id="QKKF02005739">
    <property type="protein sequence ID" value="RZF46767.1"/>
    <property type="molecule type" value="Genomic_DNA"/>
</dbReference>
<evidence type="ECO:0000256" key="1">
    <source>
        <dbReference type="ARBA" id="ARBA00004236"/>
    </source>
</evidence>
<dbReference type="Pfam" id="PF13516">
    <property type="entry name" value="LRR_6"/>
    <property type="match status" value="2"/>
</dbReference>
<dbReference type="SUPFAM" id="SSF52047">
    <property type="entry name" value="RNI-like"/>
    <property type="match status" value="1"/>
</dbReference>
<dbReference type="SMART" id="SM00365">
    <property type="entry name" value="LRR_SD22"/>
    <property type="match status" value="11"/>
</dbReference>
<dbReference type="Gene3D" id="3.80.10.10">
    <property type="entry name" value="Ribonuclease Inhibitor"/>
    <property type="match status" value="7"/>
</dbReference>
<dbReference type="FunFam" id="3.80.10.10:FF:001167">
    <property type="entry name" value="Chaoptin"/>
    <property type="match status" value="1"/>
</dbReference>
<evidence type="ECO:0008006" key="11">
    <source>
        <dbReference type="Google" id="ProtNLM"/>
    </source>
</evidence>
<evidence type="ECO:0000256" key="8">
    <source>
        <dbReference type="SAM" id="SignalP"/>
    </source>
</evidence>
<dbReference type="InterPro" id="IPR050328">
    <property type="entry name" value="Dev_Immune_Receptor"/>
</dbReference>
<dbReference type="FunFam" id="3.80.10.10:FF:001164">
    <property type="entry name" value="GH01279p"/>
    <property type="match status" value="1"/>
</dbReference>
<dbReference type="PROSITE" id="PS51450">
    <property type="entry name" value="LRR"/>
    <property type="match status" value="11"/>
</dbReference>
<dbReference type="SMART" id="SM00369">
    <property type="entry name" value="LRR_TYP"/>
    <property type="match status" value="24"/>
</dbReference>
<dbReference type="Pfam" id="PF13855">
    <property type="entry name" value="LRR_8"/>
    <property type="match status" value="8"/>
</dbReference>
<evidence type="ECO:0000256" key="5">
    <source>
        <dbReference type="ARBA" id="ARBA00022737"/>
    </source>
</evidence>
<name>A0A482XM31_LAOST</name>
<evidence type="ECO:0000256" key="4">
    <source>
        <dbReference type="ARBA" id="ARBA00022729"/>
    </source>
</evidence>
<dbReference type="PANTHER" id="PTHR24373:SF370">
    <property type="entry name" value="FISH-LIPS, ISOFORM E"/>
    <property type="match status" value="1"/>
</dbReference>
<keyword evidence="2" id="KW-1003">Cell membrane</keyword>
<dbReference type="Proteomes" id="UP000291343">
    <property type="component" value="Unassembled WGS sequence"/>
</dbReference>
<proteinExistence type="predicted"/>
<evidence type="ECO:0000313" key="10">
    <source>
        <dbReference type="Proteomes" id="UP000291343"/>
    </source>
</evidence>
<accession>A0A482XM31</accession>
<feature type="transmembrane region" description="Helical" evidence="7">
    <location>
        <begin position="1255"/>
        <end position="1279"/>
    </location>
</feature>
<evidence type="ECO:0000313" key="9">
    <source>
        <dbReference type="EMBL" id="RZF46767.1"/>
    </source>
</evidence>
<dbReference type="PANTHER" id="PTHR24373">
    <property type="entry name" value="SLIT RELATED LEUCINE-RICH REPEAT NEURONAL PROTEIN"/>
    <property type="match status" value="1"/>
</dbReference>
<keyword evidence="7" id="KW-0812">Transmembrane</keyword>
<keyword evidence="4 8" id="KW-0732">Signal</keyword>
<dbReference type="InParanoid" id="A0A482XM31"/>
<feature type="chain" id="PRO_5019791151" description="Chaoptin" evidence="8">
    <location>
        <begin position="28"/>
        <end position="1280"/>
    </location>
</feature>
<dbReference type="GO" id="GO:0005886">
    <property type="term" value="C:plasma membrane"/>
    <property type="evidence" value="ECO:0007669"/>
    <property type="project" value="UniProtKB-SubCell"/>
</dbReference>
<evidence type="ECO:0000256" key="6">
    <source>
        <dbReference type="ARBA" id="ARBA00023136"/>
    </source>
</evidence>
<protein>
    <recommendedName>
        <fullName evidence="11">Chaoptin</fullName>
    </recommendedName>
</protein>
<keyword evidence="3" id="KW-0433">Leucine-rich repeat</keyword>
<keyword evidence="10" id="KW-1185">Reference proteome</keyword>
<dbReference type="FunCoup" id="A0A482XM31">
    <property type="interactions" value="6"/>
</dbReference>
<evidence type="ECO:0000256" key="2">
    <source>
        <dbReference type="ARBA" id="ARBA00022475"/>
    </source>
</evidence>
<dbReference type="PRINTS" id="PR00019">
    <property type="entry name" value="LEURICHRPT"/>
</dbReference>
<dbReference type="OrthoDB" id="1111193at2759"/>
<dbReference type="InterPro" id="IPR003591">
    <property type="entry name" value="Leu-rich_rpt_typical-subtyp"/>
</dbReference>